<evidence type="ECO:0000313" key="1">
    <source>
        <dbReference type="EMBL" id="MDO7881100.1"/>
    </source>
</evidence>
<dbReference type="InterPro" id="IPR021243">
    <property type="entry name" value="DUF2804"/>
</dbReference>
<dbReference type="Pfam" id="PF10974">
    <property type="entry name" value="DUF2804"/>
    <property type="match status" value="1"/>
</dbReference>
<dbReference type="PANTHER" id="PTHR35868:SF3">
    <property type="entry name" value="DUF2804 DOMAIN-CONTAINING PROTEIN"/>
    <property type="match status" value="1"/>
</dbReference>
<dbReference type="RefSeq" id="WP_305001517.1">
    <property type="nucleotide sequence ID" value="NZ_JAUQUB010000001.1"/>
</dbReference>
<accession>A0ABT9BJ96</accession>
<dbReference type="EMBL" id="JAUQUB010000001">
    <property type="protein sequence ID" value="MDO7881100.1"/>
    <property type="molecule type" value="Genomic_DNA"/>
</dbReference>
<organism evidence="1 2">
    <name type="scientific">Antiquaquibacter soli</name>
    <dbReference type="NCBI Taxonomy" id="3064523"/>
    <lineage>
        <taxon>Bacteria</taxon>
        <taxon>Bacillati</taxon>
        <taxon>Actinomycetota</taxon>
        <taxon>Actinomycetes</taxon>
        <taxon>Micrococcales</taxon>
        <taxon>Microbacteriaceae</taxon>
        <taxon>Antiquaquibacter</taxon>
    </lineage>
</organism>
<sequence>MILTESELTAPVELVTADGLLNPAAVGFTRTPFHDTSGVGARTGWGRNKRWEYWGVVGPDFLVGLTVASVDYAAVSEVWVFERATGREWGRSGIRPFGRGVELPPSLGDGPARARAAGLEIDIEDAADGSSRLRAAIAGAAVDILVPLPAGHERLGVVVPWSDRTFQYTVKDVARPASGSIEVDGVRHELAAGENWAILDHGRGRWPYDVEWNWAAASGRSDGRTIGLQLGSRWTHGTGATENALVVDGRLTKNSEELRWDYDPSAWLEPWTIRGETADIVFTPFHDKASRTRLGVISTRTDQCFGTFAGWMLDEHGMRVPFRDLLGWAEDVHNRW</sequence>
<reference evidence="1 2" key="1">
    <citation type="submission" date="2023-07" db="EMBL/GenBank/DDBJ databases">
        <title>Protaetiibacter sp. nov WY-16 isolated from soil.</title>
        <authorList>
            <person name="Liu B."/>
            <person name="Wan Y."/>
        </authorList>
    </citation>
    <scope>NUCLEOTIDE SEQUENCE [LARGE SCALE GENOMIC DNA]</scope>
    <source>
        <strain evidence="1 2">WY-16</strain>
    </source>
</reference>
<protein>
    <submittedName>
        <fullName evidence="1">DUF2804 domain-containing protein</fullName>
    </submittedName>
</protein>
<comment type="caution">
    <text evidence="1">The sequence shown here is derived from an EMBL/GenBank/DDBJ whole genome shotgun (WGS) entry which is preliminary data.</text>
</comment>
<name>A0ABT9BJ96_9MICO</name>
<evidence type="ECO:0000313" key="2">
    <source>
        <dbReference type="Proteomes" id="UP001241072"/>
    </source>
</evidence>
<dbReference type="Proteomes" id="UP001241072">
    <property type="component" value="Unassembled WGS sequence"/>
</dbReference>
<keyword evidence="2" id="KW-1185">Reference proteome</keyword>
<dbReference type="PANTHER" id="PTHR35868">
    <property type="entry name" value="DUF2804 DOMAIN-CONTAINING PROTEIN-RELATED"/>
    <property type="match status" value="1"/>
</dbReference>
<proteinExistence type="predicted"/>
<gene>
    <name evidence="1" type="ORF">Q5716_02555</name>
</gene>